<dbReference type="PANTHER" id="PTHR19143">
    <property type="entry name" value="FIBRINOGEN/TENASCIN/ANGIOPOEITIN"/>
    <property type="match status" value="1"/>
</dbReference>
<accession>A0ABM5KYN7</accession>
<evidence type="ECO:0000313" key="3">
    <source>
        <dbReference type="EnsemblMetazoa" id="XP_050515304.1"/>
    </source>
</evidence>
<protein>
    <recommendedName>
        <fullName evidence="2">Fibrinogen C-terminal domain-containing protein</fullName>
    </recommendedName>
</protein>
<dbReference type="Gene3D" id="3.90.215.10">
    <property type="entry name" value="Gamma Fibrinogen, chain A, domain 1"/>
    <property type="match status" value="1"/>
</dbReference>
<organism evidence="3 4">
    <name type="scientific">Diabrotica virgifera virgifera</name>
    <name type="common">western corn rootworm</name>
    <dbReference type="NCBI Taxonomy" id="50390"/>
    <lineage>
        <taxon>Eukaryota</taxon>
        <taxon>Metazoa</taxon>
        <taxon>Ecdysozoa</taxon>
        <taxon>Arthropoda</taxon>
        <taxon>Hexapoda</taxon>
        <taxon>Insecta</taxon>
        <taxon>Pterygota</taxon>
        <taxon>Neoptera</taxon>
        <taxon>Endopterygota</taxon>
        <taxon>Coleoptera</taxon>
        <taxon>Polyphaga</taxon>
        <taxon>Cucujiformia</taxon>
        <taxon>Chrysomeloidea</taxon>
        <taxon>Chrysomelidae</taxon>
        <taxon>Galerucinae</taxon>
        <taxon>Diabroticina</taxon>
        <taxon>Diabroticites</taxon>
        <taxon>Diabrotica</taxon>
    </lineage>
</organism>
<dbReference type="PROSITE" id="PS51406">
    <property type="entry name" value="FIBRINOGEN_C_2"/>
    <property type="match status" value="1"/>
</dbReference>
<dbReference type="InterPro" id="IPR050373">
    <property type="entry name" value="Fibrinogen_C-term_domain"/>
</dbReference>
<keyword evidence="4" id="KW-1185">Reference proteome</keyword>
<dbReference type="NCBIfam" id="NF040941">
    <property type="entry name" value="GGGWT_bact"/>
    <property type="match status" value="1"/>
</dbReference>
<proteinExistence type="predicted"/>
<keyword evidence="1" id="KW-1015">Disulfide bond</keyword>
<evidence type="ECO:0000259" key="2">
    <source>
        <dbReference type="PROSITE" id="PS51406"/>
    </source>
</evidence>
<feature type="domain" description="Fibrinogen C-terminal" evidence="2">
    <location>
        <begin position="1"/>
        <end position="222"/>
    </location>
</feature>
<evidence type="ECO:0000313" key="4">
    <source>
        <dbReference type="Proteomes" id="UP001652700"/>
    </source>
</evidence>
<dbReference type="InterPro" id="IPR020837">
    <property type="entry name" value="Fibrinogen_CS"/>
</dbReference>
<dbReference type="SUPFAM" id="SSF56496">
    <property type="entry name" value="Fibrinogen C-terminal domain-like"/>
    <property type="match status" value="1"/>
</dbReference>
<dbReference type="RefSeq" id="XP_050515304.1">
    <property type="nucleotide sequence ID" value="XM_050659347.1"/>
</dbReference>
<name>A0ABM5KYN7_DIAVI</name>
<dbReference type="CDD" id="cd00087">
    <property type="entry name" value="FReD"/>
    <property type="match status" value="1"/>
</dbReference>
<dbReference type="SMART" id="SM00186">
    <property type="entry name" value="FBG"/>
    <property type="match status" value="1"/>
</dbReference>
<dbReference type="PROSITE" id="PS00514">
    <property type="entry name" value="FIBRINOGEN_C_1"/>
    <property type="match status" value="1"/>
</dbReference>
<dbReference type="PANTHER" id="PTHR19143:SF458">
    <property type="entry name" value="FIBRINOGEN C-TERMINAL DOMAIN-CONTAINING PROTEIN-RELATED"/>
    <property type="match status" value="1"/>
</dbReference>
<sequence>MVDRNRFRNCKEIFDSGVTVSGVYEIQPINSNKLINVTCDMQTRGGGWTVVQRRIDGSVDFYRDRREYKFGFGDLNGEHWLGLENLYHLTAFEANQLLVELVDKDGIIAYALYDSFAIGSELEDYYLSTLKGYSGDAGDSLIYHLGQKFTTKDLDLDQYSGNCAEVELGAWWYNACYQSNLNGKFRNMFRTEAYSDKGINWFSFRNDKYFLSQTRMLVRPKF</sequence>
<dbReference type="EnsemblMetazoa" id="XM_050659347.1">
    <property type="protein sequence ID" value="XP_050515304.1"/>
    <property type="gene ID" value="LOC114339406"/>
</dbReference>
<reference evidence="3" key="1">
    <citation type="submission" date="2025-05" db="UniProtKB">
        <authorList>
            <consortium name="EnsemblMetazoa"/>
        </authorList>
    </citation>
    <scope>IDENTIFICATION</scope>
</reference>
<dbReference type="Proteomes" id="UP001652700">
    <property type="component" value="Unplaced"/>
</dbReference>
<dbReference type="GeneID" id="114339406"/>
<dbReference type="InterPro" id="IPR036056">
    <property type="entry name" value="Fibrinogen-like_C"/>
</dbReference>
<dbReference type="InterPro" id="IPR014716">
    <property type="entry name" value="Fibrinogen_a/b/g_C_1"/>
</dbReference>
<evidence type="ECO:0000256" key="1">
    <source>
        <dbReference type="ARBA" id="ARBA00023157"/>
    </source>
</evidence>
<dbReference type="InterPro" id="IPR002181">
    <property type="entry name" value="Fibrinogen_a/b/g_C_dom"/>
</dbReference>
<dbReference type="Pfam" id="PF00147">
    <property type="entry name" value="Fibrinogen_C"/>
    <property type="match status" value="1"/>
</dbReference>